<organism evidence="6 7">
    <name type="scientific">Chryseobacterium tagetis</name>
    <dbReference type="NCBI Taxonomy" id="2801334"/>
    <lineage>
        <taxon>Bacteria</taxon>
        <taxon>Pseudomonadati</taxon>
        <taxon>Bacteroidota</taxon>
        <taxon>Flavobacteriia</taxon>
        <taxon>Flavobacteriales</taxon>
        <taxon>Weeksellaceae</taxon>
        <taxon>Chryseobacterium group</taxon>
        <taxon>Chryseobacterium</taxon>
    </lineage>
</organism>
<proteinExistence type="predicted"/>
<name>A0ABS8A1I1_9FLAO</name>
<dbReference type="Proteomes" id="UP000618240">
    <property type="component" value="Unassembled WGS sequence"/>
</dbReference>
<keyword evidence="5" id="KW-0732">Signal</keyword>
<keyword evidence="7" id="KW-1185">Reference proteome</keyword>
<protein>
    <submittedName>
        <fullName evidence="6">Energy transducer TonB</fullName>
    </submittedName>
</protein>
<evidence type="ECO:0000313" key="6">
    <source>
        <dbReference type="EMBL" id="MCA6067308.1"/>
    </source>
</evidence>
<dbReference type="NCBIfam" id="TIGR01352">
    <property type="entry name" value="tonB_Cterm"/>
    <property type="match status" value="1"/>
</dbReference>
<dbReference type="EMBL" id="JAERSE020000002">
    <property type="protein sequence ID" value="MCA6067308.1"/>
    <property type="molecule type" value="Genomic_DNA"/>
</dbReference>
<reference evidence="6 7" key="1">
    <citation type="submission" date="2021-09" db="EMBL/GenBank/DDBJ databases">
        <title>Genome sequencing and assembly of Chryseobacterium sp. RG1.</title>
        <authorList>
            <person name="Chhetri G."/>
        </authorList>
    </citation>
    <scope>NUCLEOTIDE SEQUENCE [LARGE SCALE GENOMIC DNA]</scope>
    <source>
        <strain evidence="6 7">RG1</strain>
    </source>
</reference>
<evidence type="ECO:0000256" key="2">
    <source>
        <dbReference type="ARBA" id="ARBA00022692"/>
    </source>
</evidence>
<dbReference type="Pfam" id="PF13103">
    <property type="entry name" value="TonB_2"/>
    <property type="match status" value="1"/>
</dbReference>
<evidence type="ECO:0000256" key="4">
    <source>
        <dbReference type="ARBA" id="ARBA00023136"/>
    </source>
</evidence>
<comment type="subcellular location">
    <subcellularLocation>
        <location evidence="1">Membrane</location>
        <topology evidence="1">Single-pass membrane protein</topology>
    </subcellularLocation>
</comment>
<feature type="signal peptide" evidence="5">
    <location>
        <begin position="1"/>
        <end position="24"/>
    </location>
</feature>
<dbReference type="InterPro" id="IPR006260">
    <property type="entry name" value="TonB/TolA_C"/>
</dbReference>
<accession>A0ABS8A1I1</accession>
<gene>
    <name evidence="6" type="ORF">JI747_008990</name>
</gene>
<evidence type="ECO:0000256" key="3">
    <source>
        <dbReference type="ARBA" id="ARBA00022989"/>
    </source>
</evidence>
<evidence type="ECO:0000313" key="7">
    <source>
        <dbReference type="Proteomes" id="UP000618240"/>
    </source>
</evidence>
<comment type="caution">
    <text evidence="6">The sequence shown here is derived from an EMBL/GenBank/DDBJ whole genome shotgun (WGS) entry which is preliminary data.</text>
</comment>
<keyword evidence="4" id="KW-0472">Membrane</keyword>
<keyword evidence="3" id="KW-1133">Transmembrane helix</keyword>
<feature type="chain" id="PRO_5047370208" evidence="5">
    <location>
        <begin position="25"/>
        <end position="247"/>
    </location>
</feature>
<evidence type="ECO:0000256" key="5">
    <source>
        <dbReference type="SAM" id="SignalP"/>
    </source>
</evidence>
<keyword evidence="2" id="KW-0812">Transmembrane</keyword>
<evidence type="ECO:0000256" key="1">
    <source>
        <dbReference type="ARBA" id="ARBA00004167"/>
    </source>
</evidence>
<dbReference type="Gene3D" id="3.30.1150.10">
    <property type="match status" value="1"/>
</dbReference>
<dbReference type="SUPFAM" id="SSF74653">
    <property type="entry name" value="TolA/TonB C-terminal domain"/>
    <property type="match status" value="1"/>
</dbReference>
<sequence>MEIKKLFFLSLAVLSLNIFGQTAASNLYYYPHDQQPYQGGDVQFYRDFHQILVENNIKPCENKDEIYYLRVLINEDASVKYVKDDTNKELAEKNKCAYDLGYQVIKHMDKWNPATIDGVKKQAVAGFIIKPNDLFGNDEENYAPKEEPALFENRSDGISRFRNEVVKKIDLNGFQWKEGFKLVMMFVIDTDGTISDIKFEQSSGVPEFDARIVKGIKSIKKKWKPATIGGIPVKYRFRLPLAFNASK</sequence>
<dbReference type="RefSeq" id="WP_225687880.1">
    <property type="nucleotide sequence ID" value="NZ_JAERSE020000002.1"/>
</dbReference>